<dbReference type="EMBL" id="AEWX01000027">
    <property type="protein sequence ID" value="EGC19531.1"/>
    <property type="molecule type" value="Genomic_DNA"/>
</dbReference>
<dbReference type="InterPro" id="IPR032508">
    <property type="entry name" value="FecR_C"/>
</dbReference>
<evidence type="ECO:0000313" key="4">
    <source>
        <dbReference type="EMBL" id="EGC19531.1"/>
    </source>
</evidence>
<dbReference type="PANTHER" id="PTHR30273:SF2">
    <property type="entry name" value="PROTEIN FECR"/>
    <property type="match status" value="1"/>
</dbReference>
<keyword evidence="1" id="KW-0812">Transmembrane</keyword>
<comment type="caution">
    <text evidence="4">The sequence shown here is derived from an EMBL/GenBank/DDBJ whole genome shotgun (WGS) entry which is preliminary data.</text>
</comment>
<accession>F0F904</accession>
<evidence type="ECO:0000313" key="5">
    <source>
        <dbReference type="Proteomes" id="UP000005697"/>
    </source>
</evidence>
<feature type="domain" description="Protein FecR C-terminal" evidence="3">
    <location>
        <begin position="262"/>
        <end position="326"/>
    </location>
</feature>
<dbReference type="PIRSF" id="PIRSF018266">
    <property type="entry name" value="FecR"/>
    <property type="match status" value="1"/>
</dbReference>
<evidence type="ECO:0000256" key="1">
    <source>
        <dbReference type="SAM" id="Phobius"/>
    </source>
</evidence>
<protein>
    <submittedName>
        <fullName evidence="4">Sigma factor regulatory protein, FecR/PupR family</fullName>
    </submittedName>
</protein>
<dbReference type="Gene3D" id="2.60.120.1440">
    <property type="match status" value="1"/>
</dbReference>
<evidence type="ECO:0000259" key="2">
    <source>
        <dbReference type="Pfam" id="PF04773"/>
    </source>
</evidence>
<feature type="transmembrane region" description="Helical" evidence="1">
    <location>
        <begin position="91"/>
        <end position="113"/>
    </location>
</feature>
<dbReference type="Pfam" id="PF16344">
    <property type="entry name" value="FecR_C"/>
    <property type="match status" value="1"/>
</dbReference>
<dbReference type="Pfam" id="PF04773">
    <property type="entry name" value="FecR"/>
    <property type="match status" value="1"/>
</dbReference>
<dbReference type="InterPro" id="IPR012373">
    <property type="entry name" value="Ferrdict_sens_TM"/>
</dbReference>
<dbReference type="Proteomes" id="UP000005697">
    <property type="component" value="Unassembled WGS sequence"/>
</dbReference>
<dbReference type="HOGENOM" id="CLU_050192_2_3_10"/>
<dbReference type="eggNOG" id="COG3712">
    <property type="taxonomic scope" value="Bacteria"/>
</dbReference>
<organism evidence="4 5">
    <name type="scientific">Prevotella multiformis DSM 16608</name>
    <dbReference type="NCBI Taxonomy" id="888743"/>
    <lineage>
        <taxon>Bacteria</taxon>
        <taxon>Pseudomonadati</taxon>
        <taxon>Bacteroidota</taxon>
        <taxon>Bacteroidia</taxon>
        <taxon>Bacteroidales</taxon>
        <taxon>Prevotellaceae</taxon>
        <taxon>Prevotella</taxon>
    </lineage>
</organism>
<reference evidence="4 5" key="1">
    <citation type="submission" date="2011-01" db="EMBL/GenBank/DDBJ databases">
        <authorList>
            <person name="Muzny D."/>
            <person name="Qin X."/>
            <person name="Deng J."/>
            <person name="Jiang H."/>
            <person name="Liu Y."/>
            <person name="Qu J."/>
            <person name="Song X.-Z."/>
            <person name="Zhang L."/>
            <person name="Thornton R."/>
            <person name="Coyle M."/>
            <person name="Francisco L."/>
            <person name="Jackson L."/>
            <person name="Javaid M."/>
            <person name="Korchina V."/>
            <person name="Kovar C."/>
            <person name="Mata R."/>
            <person name="Mathew T."/>
            <person name="Ngo R."/>
            <person name="Nguyen L."/>
            <person name="Nguyen N."/>
            <person name="Okwuonu G."/>
            <person name="Ongeri F."/>
            <person name="Pham C."/>
            <person name="Simmons D."/>
            <person name="Wilczek-Boney K."/>
            <person name="Hale W."/>
            <person name="Jakkamsetti A."/>
            <person name="Pham P."/>
            <person name="Ruth R."/>
            <person name="San Lucas F."/>
            <person name="Warren J."/>
            <person name="Zhang J."/>
            <person name="Zhao Z."/>
            <person name="Zhou C."/>
            <person name="Zhu D."/>
            <person name="Lee S."/>
            <person name="Bess C."/>
            <person name="Blankenburg K."/>
            <person name="Forbes L."/>
            <person name="Fu Q."/>
            <person name="Gubbala S."/>
            <person name="Hirani K."/>
            <person name="Jayaseelan J.C."/>
            <person name="Lara F."/>
            <person name="Munidasa M."/>
            <person name="Palculict T."/>
            <person name="Patil S."/>
            <person name="Pu L.-L."/>
            <person name="Saada N."/>
            <person name="Tang L."/>
            <person name="Weissenberger G."/>
            <person name="Zhu Y."/>
            <person name="Hemphill L."/>
            <person name="Shang Y."/>
            <person name="Youmans B."/>
            <person name="Ayvaz T."/>
            <person name="Ross M."/>
            <person name="Santibanez J."/>
            <person name="Aqrawi P."/>
            <person name="Gross S."/>
            <person name="Joshi V."/>
            <person name="Fowler G."/>
            <person name="Nazareth L."/>
            <person name="Reid J."/>
            <person name="Worley K."/>
            <person name="Petrosino J."/>
            <person name="Highlander S."/>
            <person name="Gibbs R."/>
        </authorList>
    </citation>
    <scope>NUCLEOTIDE SEQUENCE [LARGE SCALE GENOMIC DNA]</scope>
    <source>
        <strain evidence="4 5">DSM 16608</strain>
    </source>
</reference>
<dbReference type="Gene3D" id="3.55.50.30">
    <property type="match status" value="1"/>
</dbReference>
<dbReference type="STRING" id="888743.HMPREF9141_2071"/>
<dbReference type="InterPro" id="IPR006860">
    <property type="entry name" value="FecR"/>
</dbReference>
<proteinExistence type="predicted"/>
<keyword evidence="5" id="KW-1185">Reference proteome</keyword>
<dbReference type="AlphaFoldDB" id="F0F904"/>
<dbReference type="PANTHER" id="PTHR30273">
    <property type="entry name" value="PERIPLASMIC SIGNAL SENSOR AND SIGMA FACTOR ACTIVATOR FECR-RELATED"/>
    <property type="match status" value="1"/>
</dbReference>
<keyword evidence="1" id="KW-1133">Transmembrane helix</keyword>
<sequence>MKKNNMDDINDKTLKDYLAGKATDEEMVRLTEWLARSEENRKELFRLEMAYHLGKPNPLATREKTAAAEDRLFARIADYESQKDRRRSFRLLRYAAAVLAAVLLVGGGLFAYLRQSVEILTVAALDGVKKVTLPDRSTVWLNKGAAIRYADHFDGDERKVELEGEALFHVTKNPEKPFIVSSEGAAAKVLGTTFNFNAKGRGKASVISLIEGRLEVTGLDGQGKVVLHPNQKATVSRDVKVIKTENTYAPVDAVWRDNMIPFSNMRIREIARILEQLYGCRITVAPGLDNGKTYTGVIKKSKDIRNVLDGLSYTVSFHYTVDGKEIALSE</sequence>
<name>F0F904_9BACT</name>
<gene>
    <name evidence="4" type="ORF">HMPREF9141_2071</name>
</gene>
<feature type="domain" description="FecR protein" evidence="2">
    <location>
        <begin position="127"/>
        <end position="214"/>
    </location>
</feature>
<dbReference type="GO" id="GO:0016989">
    <property type="term" value="F:sigma factor antagonist activity"/>
    <property type="evidence" value="ECO:0007669"/>
    <property type="project" value="TreeGrafter"/>
</dbReference>
<keyword evidence="1" id="KW-0472">Membrane</keyword>
<evidence type="ECO:0000259" key="3">
    <source>
        <dbReference type="Pfam" id="PF16344"/>
    </source>
</evidence>